<proteinExistence type="predicted"/>
<keyword evidence="2" id="KW-1185">Reference proteome</keyword>
<reference evidence="2" key="1">
    <citation type="journal article" date="2019" name="Int. J. Syst. Evol. Microbiol.">
        <title>The Global Catalogue of Microorganisms (GCM) 10K type strain sequencing project: providing services to taxonomists for standard genome sequencing and annotation.</title>
        <authorList>
            <consortium name="The Broad Institute Genomics Platform"/>
            <consortium name="The Broad Institute Genome Sequencing Center for Infectious Disease"/>
            <person name="Wu L."/>
            <person name="Ma J."/>
        </authorList>
    </citation>
    <scope>NUCLEOTIDE SEQUENCE [LARGE SCALE GENOMIC DNA]</scope>
    <source>
        <strain evidence="2">JCM 17706</strain>
    </source>
</reference>
<accession>A0ABP9MXC4</accession>
<evidence type="ECO:0000313" key="1">
    <source>
        <dbReference type="EMBL" id="GAA5102404.1"/>
    </source>
</evidence>
<protein>
    <submittedName>
        <fullName evidence="1">Uncharacterized protein</fullName>
    </submittedName>
</protein>
<evidence type="ECO:0000313" key="2">
    <source>
        <dbReference type="Proteomes" id="UP001501525"/>
    </source>
</evidence>
<organism evidence="1 2">
    <name type="scientific">Bartonella acomydis</name>
    <dbReference type="NCBI Taxonomy" id="686234"/>
    <lineage>
        <taxon>Bacteria</taxon>
        <taxon>Pseudomonadati</taxon>
        <taxon>Pseudomonadota</taxon>
        <taxon>Alphaproteobacteria</taxon>
        <taxon>Hyphomicrobiales</taxon>
        <taxon>Bartonellaceae</taxon>
        <taxon>Bartonella</taxon>
    </lineage>
</organism>
<dbReference type="EMBL" id="BAABIY010000095">
    <property type="protein sequence ID" value="GAA5102404.1"/>
    <property type="molecule type" value="Genomic_DNA"/>
</dbReference>
<gene>
    <name evidence="1" type="ORF">GCM10023260_14280</name>
</gene>
<comment type="caution">
    <text evidence="1">The sequence shown here is derived from an EMBL/GenBank/DDBJ whole genome shotgun (WGS) entry which is preliminary data.</text>
</comment>
<name>A0ABP9MXC4_9HYPH</name>
<sequence length="96" mass="10881">MINNSSIRAYLIKQSQENNIVKTNTLAPQNKYDQLNVITTENKKIIILHTDPVLPISIFQNILALNLFSKASVIICLRLGSLQMQYFANKRAPPIL</sequence>
<dbReference type="Proteomes" id="UP001501525">
    <property type="component" value="Unassembled WGS sequence"/>
</dbReference>